<dbReference type="EMBL" id="BMQN01000001">
    <property type="protein sequence ID" value="GGR82420.1"/>
    <property type="molecule type" value="Genomic_DNA"/>
</dbReference>
<dbReference type="PANTHER" id="PTHR40079">
    <property type="entry name" value="MANNAN ENDO-1,4-BETA-MANNOSIDASE E-RELATED"/>
    <property type="match status" value="1"/>
</dbReference>
<evidence type="ECO:0000256" key="4">
    <source>
        <dbReference type="PROSITE-ProRule" id="PRU01100"/>
    </source>
</evidence>
<accession>A0ABQ2S2P9</accession>
<dbReference type="Pfam" id="PF02156">
    <property type="entry name" value="Glyco_hydro_26"/>
    <property type="match status" value="1"/>
</dbReference>
<keyword evidence="2 4" id="KW-0378">Hydrolase</keyword>
<proteinExistence type="inferred from homology"/>
<organism evidence="6 7">
    <name type="scientific">Deinococcus sedimenti</name>
    <dbReference type="NCBI Taxonomy" id="1867090"/>
    <lineage>
        <taxon>Bacteria</taxon>
        <taxon>Thermotogati</taxon>
        <taxon>Deinococcota</taxon>
        <taxon>Deinococci</taxon>
        <taxon>Deinococcales</taxon>
        <taxon>Deinococcaceae</taxon>
        <taxon>Deinococcus</taxon>
    </lineage>
</organism>
<comment type="similarity">
    <text evidence="1 4">Belongs to the glycosyl hydrolase 26 family.</text>
</comment>
<gene>
    <name evidence="6" type="ORF">GCM10008960_06760</name>
</gene>
<dbReference type="InterPro" id="IPR022790">
    <property type="entry name" value="GH26_dom"/>
</dbReference>
<evidence type="ECO:0000313" key="7">
    <source>
        <dbReference type="Proteomes" id="UP000644548"/>
    </source>
</evidence>
<evidence type="ECO:0000256" key="3">
    <source>
        <dbReference type="ARBA" id="ARBA00023295"/>
    </source>
</evidence>
<evidence type="ECO:0000256" key="2">
    <source>
        <dbReference type="ARBA" id="ARBA00022801"/>
    </source>
</evidence>
<feature type="active site" description="Proton donor" evidence="4">
    <location>
        <position position="125"/>
    </location>
</feature>
<dbReference type="PANTHER" id="PTHR40079:SF4">
    <property type="entry name" value="GH26 DOMAIN-CONTAINING PROTEIN-RELATED"/>
    <property type="match status" value="1"/>
</dbReference>
<evidence type="ECO:0000256" key="1">
    <source>
        <dbReference type="ARBA" id="ARBA00007754"/>
    </source>
</evidence>
<dbReference type="Gene3D" id="3.20.20.80">
    <property type="entry name" value="Glycosidases"/>
    <property type="match status" value="1"/>
</dbReference>
<dbReference type="PROSITE" id="PS51764">
    <property type="entry name" value="GH26"/>
    <property type="match status" value="1"/>
</dbReference>
<dbReference type="InterPro" id="IPR017853">
    <property type="entry name" value="GH"/>
</dbReference>
<dbReference type="SUPFAM" id="SSF51445">
    <property type="entry name" value="(Trans)glycosidases"/>
    <property type="match status" value="1"/>
</dbReference>
<protein>
    <recommendedName>
        <fullName evidence="5">GH26 domain-containing protein</fullName>
    </recommendedName>
</protein>
<sequence>MAALLFTGAVPATQAAAVPSCGVFGLTVDSPAVLAAVERKVGCRFAAVRWFQDWTTPFNLRYARTLLAQGKELELSWQPRRQVAGALRGVPYREIAAGRHDAYLRRFARDVRQAGQPVRITFAPEMNGNWGAYQLGPNNTSADFIRAWRHVVNVFRAERAPVRWVWTPNIQYPGMPSSYRALYPGGAWVDEVGLDGYNWGTTNAWNRWLSFRDTFGASYQELKRVAGTKPVQLGEVASVEQGGDKAAWIRDMCAQLPAFGQIRRAFWFHIRDGRVDWRLTTSDPALNAFRRCPTTR</sequence>
<feature type="domain" description="GH26" evidence="5">
    <location>
        <begin position="5"/>
        <end position="289"/>
    </location>
</feature>
<keyword evidence="3 4" id="KW-0326">Glycosidase</keyword>
<evidence type="ECO:0000259" key="5">
    <source>
        <dbReference type="PROSITE" id="PS51764"/>
    </source>
</evidence>
<reference evidence="7" key="1">
    <citation type="journal article" date="2019" name="Int. J. Syst. Evol. Microbiol.">
        <title>The Global Catalogue of Microorganisms (GCM) 10K type strain sequencing project: providing services to taxonomists for standard genome sequencing and annotation.</title>
        <authorList>
            <consortium name="The Broad Institute Genomics Platform"/>
            <consortium name="The Broad Institute Genome Sequencing Center for Infectious Disease"/>
            <person name="Wu L."/>
            <person name="Ma J."/>
        </authorList>
    </citation>
    <scope>NUCLEOTIDE SEQUENCE [LARGE SCALE GENOMIC DNA]</scope>
    <source>
        <strain evidence="7">JCM 31405</strain>
    </source>
</reference>
<dbReference type="RefSeq" id="WP_229783595.1">
    <property type="nucleotide sequence ID" value="NZ_BMQN01000001.1"/>
</dbReference>
<feature type="active site" description="Nucleophile" evidence="4">
    <location>
        <position position="235"/>
    </location>
</feature>
<dbReference type="Proteomes" id="UP000644548">
    <property type="component" value="Unassembled WGS sequence"/>
</dbReference>
<dbReference type="InterPro" id="IPR000805">
    <property type="entry name" value="Glyco_hydro_26"/>
</dbReference>
<name>A0ABQ2S2P9_9DEIO</name>
<comment type="caution">
    <text evidence="6">The sequence shown here is derived from an EMBL/GenBank/DDBJ whole genome shotgun (WGS) entry which is preliminary data.</text>
</comment>
<evidence type="ECO:0000313" key="6">
    <source>
        <dbReference type="EMBL" id="GGR82420.1"/>
    </source>
</evidence>
<keyword evidence="7" id="KW-1185">Reference proteome</keyword>